<feature type="compositionally biased region" description="Basic residues" evidence="1">
    <location>
        <begin position="240"/>
        <end position="254"/>
    </location>
</feature>
<name>A0AAD1XGF3_EUPCR</name>
<evidence type="ECO:0000313" key="3">
    <source>
        <dbReference type="Proteomes" id="UP001295684"/>
    </source>
</evidence>
<evidence type="ECO:0000313" key="2">
    <source>
        <dbReference type="EMBL" id="CAI2371066.1"/>
    </source>
</evidence>
<reference evidence="2" key="1">
    <citation type="submission" date="2023-07" db="EMBL/GenBank/DDBJ databases">
        <authorList>
            <consortium name="AG Swart"/>
            <person name="Singh M."/>
            <person name="Singh A."/>
            <person name="Seah K."/>
            <person name="Emmerich C."/>
        </authorList>
    </citation>
    <scope>NUCLEOTIDE SEQUENCE</scope>
    <source>
        <strain evidence="2">DP1</strain>
    </source>
</reference>
<feature type="region of interest" description="Disordered" evidence="1">
    <location>
        <begin position="220"/>
        <end position="278"/>
    </location>
</feature>
<dbReference type="Proteomes" id="UP001295684">
    <property type="component" value="Unassembled WGS sequence"/>
</dbReference>
<comment type="caution">
    <text evidence="2">The sequence shown here is derived from an EMBL/GenBank/DDBJ whole genome shotgun (WGS) entry which is preliminary data.</text>
</comment>
<organism evidence="2 3">
    <name type="scientific">Euplotes crassus</name>
    <dbReference type="NCBI Taxonomy" id="5936"/>
    <lineage>
        <taxon>Eukaryota</taxon>
        <taxon>Sar</taxon>
        <taxon>Alveolata</taxon>
        <taxon>Ciliophora</taxon>
        <taxon>Intramacronucleata</taxon>
        <taxon>Spirotrichea</taxon>
        <taxon>Hypotrichia</taxon>
        <taxon>Euplotida</taxon>
        <taxon>Euplotidae</taxon>
        <taxon>Moneuplotes</taxon>
    </lineage>
</organism>
<proteinExistence type="predicted"/>
<sequence length="418" mass="48472">MSNEVSQLWKDYESGRTFIINPSKKPSQQECLANGTFQAKFHSQISGKGDRGTRKLFENKDYLCNSVKNRMGNIYTPSLSKLEGYTQYPRPKTKQTSRKIYKQRNYTGRYSRVKSVRHFPEDVPSYLDTNWFAPKQRAGTAKHNARRTVLNNDKPSINGQRNLKVVSYRDRVKSAHRKNSKIKGDEPKTLAYYQNLRKVNSRKNNVFISASTNVQKTLRTMRPTKIDPAEDDQAEVMQVKKPKKPQKAKPKAKGKKEEVVEDTQEESSRDRTIDALNDPSISDMSVASIQDADYISEQLRQRTSSLMKKKLDEFHKAETLVKEYKPPKFKRSSKPKSVFLKVPIKTSGQQWRSDRRNMMSVNPSYYSQEVSQINKDKAMLLKRRDGTVMKNLAMQQELEITSKKADKELRRAIYLHEN</sequence>
<keyword evidence="3" id="KW-1185">Reference proteome</keyword>
<dbReference type="EMBL" id="CAMPGE010012290">
    <property type="protein sequence ID" value="CAI2371066.1"/>
    <property type="molecule type" value="Genomic_DNA"/>
</dbReference>
<evidence type="ECO:0000256" key="1">
    <source>
        <dbReference type="SAM" id="MobiDB-lite"/>
    </source>
</evidence>
<accession>A0AAD1XGF3</accession>
<gene>
    <name evidence="2" type="ORF">ECRASSUSDP1_LOCUS12386</name>
</gene>
<dbReference type="AlphaFoldDB" id="A0AAD1XGF3"/>
<protein>
    <submittedName>
        <fullName evidence="2">Uncharacterized protein</fullName>
    </submittedName>
</protein>